<evidence type="ECO:0000256" key="4">
    <source>
        <dbReference type="SAM" id="MobiDB-lite"/>
    </source>
</evidence>
<dbReference type="CDD" id="cd04496">
    <property type="entry name" value="SSB_OBF"/>
    <property type="match status" value="1"/>
</dbReference>
<feature type="compositionally biased region" description="Basic and acidic residues" evidence="4">
    <location>
        <begin position="146"/>
        <end position="155"/>
    </location>
</feature>
<evidence type="ECO:0000256" key="1">
    <source>
        <dbReference type="ARBA" id="ARBA00023125"/>
    </source>
</evidence>
<dbReference type="EMBL" id="PFAO01000024">
    <property type="protein sequence ID" value="PIT95476.1"/>
    <property type="molecule type" value="Genomic_DNA"/>
</dbReference>
<comment type="caution">
    <text evidence="5">The sequence shown here is derived from an EMBL/GenBank/DDBJ whole genome shotgun (WGS) entry which is preliminary data.</text>
</comment>
<dbReference type="PROSITE" id="PS50935">
    <property type="entry name" value="SSB"/>
    <property type="match status" value="1"/>
</dbReference>
<feature type="region of interest" description="Disordered" evidence="4">
    <location>
        <begin position="136"/>
        <end position="155"/>
    </location>
</feature>
<comment type="subunit">
    <text evidence="2">Homotetramer.</text>
</comment>
<protein>
    <recommendedName>
        <fullName evidence="2 3">Single-stranded DNA-binding protein</fullName>
        <shortName evidence="2">SSB</shortName>
    </recommendedName>
</protein>
<gene>
    <name evidence="5" type="ORF">COT96_01110</name>
</gene>
<dbReference type="Gene3D" id="2.40.50.140">
    <property type="entry name" value="Nucleic acid-binding proteins"/>
    <property type="match status" value="1"/>
</dbReference>
<dbReference type="InterPro" id="IPR011344">
    <property type="entry name" value="ssDNA-bd"/>
</dbReference>
<dbReference type="SUPFAM" id="SSF50249">
    <property type="entry name" value="Nucleic acid-binding proteins"/>
    <property type="match status" value="1"/>
</dbReference>
<dbReference type="Pfam" id="PF00436">
    <property type="entry name" value="SSB"/>
    <property type="match status" value="1"/>
</dbReference>
<evidence type="ECO:0000256" key="3">
    <source>
        <dbReference type="PIRNR" id="PIRNR002070"/>
    </source>
</evidence>
<evidence type="ECO:0000313" key="5">
    <source>
        <dbReference type="EMBL" id="PIT95476.1"/>
    </source>
</evidence>
<reference evidence="6" key="1">
    <citation type="submission" date="2017-09" db="EMBL/GenBank/DDBJ databases">
        <title>Depth-based differentiation of microbial function through sediment-hosted aquifers and enrichment of novel symbionts in the deep terrestrial subsurface.</title>
        <authorList>
            <person name="Probst A.J."/>
            <person name="Ladd B."/>
            <person name="Jarett J.K."/>
            <person name="Geller-Mcgrath D.E."/>
            <person name="Sieber C.M.K."/>
            <person name="Emerson J.B."/>
            <person name="Anantharaman K."/>
            <person name="Thomas B.C."/>
            <person name="Malmstrom R."/>
            <person name="Stieglmeier M."/>
            <person name="Klingl A."/>
            <person name="Woyke T."/>
            <person name="Ryan C.M."/>
            <person name="Banfield J.F."/>
        </authorList>
    </citation>
    <scope>NUCLEOTIDE SEQUENCE [LARGE SCALE GENOMIC DNA]</scope>
</reference>
<dbReference type="Proteomes" id="UP000228964">
    <property type="component" value="Unassembled WGS sequence"/>
</dbReference>
<name>A0A2M6WRY4_9BACT</name>
<sequence length="155" mass="17479">MNLNKAMIIGNLTRDPEIRNTTTGQNVAAFTVATNLIWTNQSGQRQEKVEYHNVVAWRRLAEICGQYLKKGSKVYIEGRLQTRDWVGQDGVKRYRTEIITDNMIMLDRIAAGSSAATRNEQPSIPSEPVINIEESLESGEANPSEEEIKVENIPF</sequence>
<dbReference type="PANTHER" id="PTHR10302">
    <property type="entry name" value="SINGLE-STRANDED DNA-BINDING PROTEIN"/>
    <property type="match status" value="1"/>
</dbReference>
<dbReference type="PIRSF" id="PIRSF002070">
    <property type="entry name" value="SSB"/>
    <property type="match status" value="1"/>
</dbReference>
<dbReference type="GO" id="GO:0009295">
    <property type="term" value="C:nucleoid"/>
    <property type="evidence" value="ECO:0007669"/>
    <property type="project" value="TreeGrafter"/>
</dbReference>
<organism evidence="5 6">
    <name type="scientific">Candidatus Falkowbacteria bacterium CG10_big_fil_rev_8_21_14_0_10_38_22</name>
    <dbReference type="NCBI Taxonomy" id="1974564"/>
    <lineage>
        <taxon>Bacteria</taxon>
        <taxon>Candidatus Falkowiibacteriota</taxon>
    </lineage>
</organism>
<dbReference type="InterPro" id="IPR012340">
    <property type="entry name" value="NA-bd_OB-fold"/>
</dbReference>
<dbReference type="NCBIfam" id="TIGR00621">
    <property type="entry name" value="ssb"/>
    <property type="match status" value="1"/>
</dbReference>
<evidence type="ECO:0000313" key="6">
    <source>
        <dbReference type="Proteomes" id="UP000228964"/>
    </source>
</evidence>
<dbReference type="PANTHER" id="PTHR10302:SF27">
    <property type="entry name" value="SINGLE-STRANDED DNA-BINDING PROTEIN"/>
    <property type="match status" value="1"/>
</dbReference>
<dbReference type="GO" id="GO:0003697">
    <property type="term" value="F:single-stranded DNA binding"/>
    <property type="evidence" value="ECO:0007669"/>
    <property type="project" value="UniProtKB-UniRule"/>
</dbReference>
<keyword evidence="1 2" id="KW-0238">DNA-binding</keyword>
<accession>A0A2M6WRY4</accession>
<dbReference type="AlphaFoldDB" id="A0A2M6WRY4"/>
<proteinExistence type="inferred from homology"/>
<dbReference type="HAMAP" id="MF_00984">
    <property type="entry name" value="SSB"/>
    <property type="match status" value="1"/>
</dbReference>
<dbReference type="GO" id="GO:0006260">
    <property type="term" value="P:DNA replication"/>
    <property type="evidence" value="ECO:0007669"/>
    <property type="project" value="InterPro"/>
</dbReference>
<comment type="caution">
    <text evidence="2">Lacks conserved residue(s) required for the propagation of feature annotation.</text>
</comment>
<evidence type="ECO:0000256" key="2">
    <source>
        <dbReference type="HAMAP-Rule" id="MF_00984"/>
    </source>
</evidence>
<dbReference type="InterPro" id="IPR000424">
    <property type="entry name" value="Primosome_PriB/ssb"/>
</dbReference>